<dbReference type="Gene3D" id="1.10.10.10">
    <property type="entry name" value="Winged helix-like DNA-binding domain superfamily/Winged helix DNA-binding domain"/>
    <property type="match status" value="1"/>
</dbReference>
<evidence type="ECO:0000256" key="3">
    <source>
        <dbReference type="ARBA" id="ARBA00023163"/>
    </source>
</evidence>
<keyword evidence="3" id="KW-0804">Transcription</keyword>
<dbReference type="PROSITE" id="PS50987">
    <property type="entry name" value="HTH_ARSR_2"/>
    <property type="match status" value="1"/>
</dbReference>
<dbReference type="Proteomes" id="UP000190961">
    <property type="component" value="Unassembled WGS sequence"/>
</dbReference>
<evidence type="ECO:0000256" key="1">
    <source>
        <dbReference type="ARBA" id="ARBA00023015"/>
    </source>
</evidence>
<dbReference type="InterPro" id="IPR001845">
    <property type="entry name" value="HTH_ArsR_DNA-bd_dom"/>
</dbReference>
<gene>
    <name evidence="5" type="ORF">SAMN05660236_4671</name>
</gene>
<dbReference type="SMART" id="SM00418">
    <property type="entry name" value="HTH_ARSR"/>
    <property type="match status" value="1"/>
</dbReference>
<dbReference type="EMBL" id="FUZU01000003">
    <property type="protein sequence ID" value="SKC84109.1"/>
    <property type="molecule type" value="Genomic_DNA"/>
</dbReference>
<sequence length="102" mass="11633">MSILAPNPPAMNSKKAEKISKALADPNRLLILKEIKKTKDCLYCVDINDILDLAQPSICHHLKQLTDTEIILAEKEGRNVKYKLNNKVLDEYIKFLEALKKD</sequence>
<evidence type="ECO:0000313" key="5">
    <source>
        <dbReference type="EMBL" id="SKC84109.1"/>
    </source>
</evidence>
<dbReference type="GO" id="GO:0003700">
    <property type="term" value="F:DNA-binding transcription factor activity"/>
    <property type="evidence" value="ECO:0007669"/>
    <property type="project" value="InterPro"/>
</dbReference>
<dbReference type="Pfam" id="PF12840">
    <property type="entry name" value="HTH_20"/>
    <property type="match status" value="1"/>
</dbReference>
<keyword evidence="1" id="KW-0805">Transcription regulation</keyword>
<dbReference type="InterPro" id="IPR051081">
    <property type="entry name" value="HTH_MetalResp_TranReg"/>
</dbReference>
<name>A0A1T5M8D4_9BACT</name>
<evidence type="ECO:0000256" key="2">
    <source>
        <dbReference type="ARBA" id="ARBA00023125"/>
    </source>
</evidence>
<feature type="domain" description="HTH arsR-type" evidence="4">
    <location>
        <begin position="8"/>
        <end position="102"/>
    </location>
</feature>
<dbReference type="STRING" id="688867.SAMN05660236_4671"/>
<reference evidence="5 6" key="1">
    <citation type="submission" date="2017-02" db="EMBL/GenBank/DDBJ databases">
        <authorList>
            <person name="Peterson S.W."/>
        </authorList>
    </citation>
    <scope>NUCLEOTIDE SEQUENCE [LARGE SCALE GENOMIC DNA]</scope>
    <source>
        <strain evidence="5 6">DSM 25262</strain>
    </source>
</reference>
<dbReference type="PANTHER" id="PTHR33154:SF33">
    <property type="entry name" value="TRANSCRIPTIONAL REPRESSOR SDPR"/>
    <property type="match status" value="1"/>
</dbReference>
<evidence type="ECO:0000259" key="4">
    <source>
        <dbReference type="PROSITE" id="PS50987"/>
    </source>
</evidence>
<dbReference type="PANTHER" id="PTHR33154">
    <property type="entry name" value="TRANSCRIPTIONAL REGULATOR, ARSR FAMILY"/>
    <property type="match status" value="1"/>
</dbReference>
<dbReference type="InterPro" id="IPR036390">
    <property type="entry name" value="WH_DNA-bd_sf"/>
</dbReference>
<accession>A0A1T5M8D4</accession>
<dbReference type="AlphaFoldDB" id="A0A1T5M8D4"/>
<proteinExistence type="predicted"/>
<organism evidence="5 6">
    <name type="scientific">Ohtaekwangia koreensis</name>
    <dbReference type="NCBI Taxonomy" id="688867"/>
    <lineage>
        <taxon>Bacteria</taxon>
        <taxon>Pseudomonadati</taxon>
        <taxon>Bacteroidota</taxon>
        <taxon>Cytophagia</taxon>
        <taxon>Cytophagales</taxon>
        <taxon>Fulvivirgaceae</taxon>
        <taxon>Ohtaekwangia</taxon>
    </lineage>
</organism>
<keyword evidence="2 5" id="KW-0238">DNA-binding</keyword>
<dbReference type="InterPro" id="IPR011991">
    <property type="entry name" value="ArsR-like_HTH"/>
</dbReference>
<dbReference type="NCBIfam" id="NF033788">
    <property type="entry name" value="HTH_metalloreg"/>
    <property type="match status" value="1"/>
</dbReference>
<dbReference type="CDD" id="cd00090">
    <property type="entry name" value="HTH_ARSR"/>
    <property type="match status" value="1"/>
</dbReference>
<dbReference type="GO" id="GO:0003677">
    <property type="term" value="F:DNA binding"/>
    <property type="evidence" value="ECO:0007669"/>
    <property type="project" value="UniProtKB-KW"/>
</dbReference>
<evidence type="ECO:0000313" key="6">
    <source>
        <dbReference type="Proteomes" id="UP000190961"/>
    </source>
</evidence>
<protein>
    <submittedName>
        <fullName evidence="5">DNA-binding transcriptional regulator, ArsR family</fullName>
    </submittedName>
</protein>
<dbReference type="InterPro" id="IPR036388">
    <property type="entry name" value="WH-like_DNA-bd_sf"/>
</dbReference>
<dbReference type="PRINTS" id="PR00778">
    <property type="entry name" value="HTHARSR"/>
</dbReference>
<dbReference type="SUPFAM" id="SSF46785">
    <property type="entry name" value="Winged helix' DNA-binding domain"/>
    <property type="match status" value="1"/>
</dbReference>
<keyword evidence="6" id="KW-1185">Reference proteome</keyword>